<keyword evidence="2 4" id="KW-0863">Zinc-finger</keyword>
<dbReference type="EMBL" id="CP009810">
    <property type="protein sequence ID" value="ATZ50887.1"/>
    <property type="molecule type" value="Genomic_DNA"/>
</dbReference>
<proteinExistence type="predicted"/>
<reference evidence="7 8" key="2">
    <citation type="journal article" date="2012" name="Eukaryot. Cell">
        <title>Genome update of Botrytis cinerea strains B05.10 and T4.</title>
        <authorList>
            <person name="Staats M."/>
            <person name="van Kan J.A."/>
        </authorList>
    </citation>
    <scope>NUCLEOTIDE SEQUENCE [LARGE SCALE GENOMIC DNA]</scope>
    <source>
        <strain evidence="7 8">B05.10</strain>
    </source>
</reference>
<sequence length="488" mass="54546">MPSRRDPALGPRVSISSFGPTIEHPKCGYCTKEASIPCTTCNATWYCTLTCQKFDRDVHHIICQRYTDFVAAHPCPEDTVEKKYRLGLLLPVDSEDFEFAWIANGSNGKSVATFLQYYDQDRINTRNTLVDYNMASKKFDHSVILAVRGDFLTDNSQPNACIMNIMGGKMKFTWKGPVAVVRERGWGSVGSAQHFQPSDFRILIDFLFNYEGKVNASIGHACGEESKSVLGASVSRILKFLMGKAQNRKRKSMNAPFGMEQPKTYRKRAETFSGPDSIMSSTNVRPRHKMQHSEPSINLGSFRDDASSPHKPESFVMPDFLPDWIRESFIITAGPRPHSEIAPSLSLDTEKIFEGSTSTVSRTVTPKSPVTSIAVTTKQAHHNDNVSIRESLDIFDLYNSKRTKGLDDDSTSILSGGPSPSIITTTSFFQPRPIANLRPTIRKVKSPPTINRTSSFFTRPKSKSVELNRDHIVLQRSMTGSIMSPWIV</sequence>
<accession>A0A384JKI9</accession>
<reference evidence="7 8" key="3">
    <citation type="journal article" date="2017" name="Mol. Plant Pathol.">
        <title>A gapless genome sequence of the fungus Botrytis cinerea.</title>
        <authorList>
            <person name="Van Kan J.A."/>
            <person name="Stassen J.H."/>
            <person name="Mosbach A."/>
            <person name="Van Der Lee T.A."/>
            <person name="Faino L."/>
            <person name="Farmer A.D."/>
            <person name="Papasotiriou D.G."/>
            <person name="Zhou S."/>
            <person name="Seidl M.F."/>
            <person name="Cottam E."/>
            <person name="Edel D."/>
            <person name="Hahn M."/>
            <person name="Schwartz D.C."/>
            <person name="Dietrich R.A."/>
            <person name="Widdison S."/>
            <person name="Scalliet G."/>
        </authorList>
    </citation>
    <scope>NUCLEOTIDE SEQUENCE [LARGE SCALE GENOMIC DNA]</scope>
    <source>
        <strain evidence="7 8">B05.10</strain>
    </source>
</reference>
<dbReference type="AlphaFoldDB" id="A0A384JKI9"/>
<dbReference type="PROSITE" id="PS50865">
    <property type="entry name" value="ZF_MYND_2"/>
    <property type="match status" value="1"/>
</dbReference>
<evidence type="ECO:0000256" key="3">
    <source>
        <dbReference type="ARBA" id="ARBA00022833"/>
    </source>
</evidence>
<keyword evidence="3" id="KW-0862">Zinc</keyword>
<dbReference type="Gene3D" id="6.10.140.2220">
    <property type="match status" value="1"/>
</dbReference>
<gene>
    <name evidence="7" type="ORF">BCIN_06g03570</name>
</gene>
<name>A0A384JKI9_BOTFB</name>
<dbReference type="SUPFAM" id="SSF144232">
    <property type="entry name" value="HIT/MYND zinc finger-like"/>
    <property type="match status" value="1"/>
</dbReference>
<evidence type="ECO:0000256" key="1">
    <source>
        <dbReference type="ARBA" id="ARBA00022723"/>
    </source>
</evidence>
<dbReference type="PANTHER" id="PTHR13244">
    <property type="entry name" value="ZINC FINGER MYND DOMAIN CONTAINING PROTEIN 10"/>
    <property type="match status" value="1"/>
</dbReference>
<dbReference type="InterPro" id="IPR052298">
    <property type="entry name" value="ZMYND10"/>
</dbReference>
<keyword evidence="8" id="KW-1185">Reference proteome</keyword>
<evidence type="ECO:0000313" key="8">
    <source>
        <dbReference type="Proteomes" id="UP000001798"/>
    </source>
</evidence>
<feature type="region of interest" description="Disordered" evidence="5">
    <location>
        <begin position="273"/>
        <end position="308"/>
    </location>
</feature>
<dbReference type="InterPro" id="IPR002893">
    <property type="entry name" value="Znf_MYND"/>
</dbReference>
<dbReference type="Proteomes" id="UP000001798">
    <property type="component" value="Chromosome 6"/>
</dbReference>
<dbReference type="KEGG" id="bfu:BCIN_06g03570"/>
<reference evidence="7 8" key="1">
    <citation type="journal article" date="2011" name="PLoS Genet.">
        <title>Genomic analysis of the necrotrophic fungal pathogens Sclerotinia sclerotiorum and Botrytis cinerea.</title>
        <authorList>
            <person name="Amselem J."/>
            <person name="Cuomo C.A."/>
            <person name="van Kan J.A."/>
            <person name="Viaud M."/>
            <person name="Benito E.P."/>
            <person name="Couloux A."/>
            <person name="Coutinho P.M."/>
            <person name="de Vries R.P."/>
            <person name="Dyer P.S."/>
            <person name="Fillinger S."/>
            <person name="Fournier E."/>
            <person name="Gout L."/>
            <person name="Hahn M."/>
            <person name="Kohn L."/>
            <person name="Lapalu N."/>
            <person name="Plummer K.M."/>
            <person name="Pradier J.M."/>
            <person name="Quevillon E."/>
            <person name="Sharon A."/>
            <person name="Simon A."/>
            <person name="ten Have A."/>
            <person name="Tudzynski B."/>
            <person name="Tudzynski P."/>
            <person name="Wincker P."/>
            <person name="Andrew M."/>
            <person name="Anthouard V."/>
            <person name="Beever R.E."/>
            <person name="Beffa R."/>
            <person name="Benoit I."/>
            <person name="Bouzid O."/>
            <person name="Brault B."/>
            <person name="Chen Z."/>
            <person name="Choquer M."/>
            <person name="Collemare J."/>
            <person name="Cotton P."/>
            <person name="Danchin E.G."/>
            <person name="Da Silva C."/>
            <person name="Gautier A."/>
            <person name="Giraud C."/>
            <person name="Giraud T."/>
            <person name="Gonzalez C."/>
            <person name="Grossetete S."/>
            <person name="Guldener U."/>
            <person name="Henrissat B."/>
            <person name="Howlett B.J."/>
            <person name="Kodira C."/>
            <person name="Kretschmer M."/>
            <person name="Lappartient A."/>
            <person name="Leroch M."/>
            <person name="Levis C."/>
            <person name="Mauceli E."/>
            <person name="Neuveglise C."/>
            <person name="Oeser B."/>
            <person name="Pearson M."/>
            <person name="Poulain J."/>
            <person name="Poussereau N."/>
            <person name="Quesneville H."/>
            <person name="Rascle C."/>
            <person name="Schumacher J."/>
            <person name="Segurens B."/>
            <person name="Sexton A."/>
            <person name="Silva E."/>
            <person name="Sirven C."/>
            <person name="Soanes D.M."/>
            <person name="Talbot N.J."/>
            <person name="Templeton M."/>
            <person name="Yandava C."/>
            <person name="Yarden O."/>
            <person name="Zeng Q."/>
            <person name="Rollins J.A."/>
            <person name="Lebrun M.H."/>
            <person name="Dickman M."/>
        </authorList>
    </citation>
    <scope>NUCLEOTIDE SEQUENCE [LARGE SCALE GENOMIC DNA]</scope>
    <source>
        <strain evidence="7 8">B05.10</strain>
    </source>
</reference>
<evidence type="ECO:0000256" key="2">
    <source>
        <dbReference type="ARBA" id="ARBA00022771"/>
    </source>
</evidence>
<evidence type="ECO:0000256" key="5">
    <source>
        <dbReference type="SAM" id="MobiDB-lite"/>
    </source>
</evidence>
<dbReference type="GO" id="GO:0005737">
    <property type="term" value="C:cytoplasm"/>
    <property type="evidence" value="ECO:0007669"/>
    <property type="project" value="TreeGrafter"/>
</dbReference>
<dbReference type="GO" id="GO:0008270">
    <property type="term" value="F:zinc ion binding"/>
    <property type="evidence" value="ECO:0007669"/>
    <property type="project" value="UniProtKB-KW"/>
</dbReference>
<evidence type="ECO:0000313" key="7">
    <source>
        <dbReference type="EMBL" id="ATZ50887.1"/>
    </source>
</evidence>
<protein>
    <recommendedName>
        <fullName evidence="6">MYND-type domain-containing protein</fullName>
    </recommendedName>
</protein>
<organism evidence="7 8">
    <name type="scientific">Botryotinia fuckeliana (strain B05.10)</name>
    <name type="common">Noble rot fungus</name>
    <name type="synonym">Botrytis cinerea</name>
    <dbReference type="NCBI Taxonomy" id="332648"/>
    <lineage>
        <taxon>Eukaryota</taxon>
        <taxon>Fungi</taxon>
        <taxon>Dikarya</taxon>
        <taxon>Ascomycota</taxon>
        <taxon>Pezizomycotina</taxon>
        <taxon>Leotiomycetes</taxon>
        <taxon>Helotiales</taxon>
        <taxon>Sclerotiniaceae</taxon>
        <taxon>Botrytis</taxon>
    </lineage>
</organism>
<dbReference type="VEuPathDB" id="FungiDB:Bcin06g03570"/>
<evidence type="ECO:0000256" key="4">
    <source>
        <dbReference type="PROSITE-ProRule" id="PRU00134"/>
    </source>
</evidence>
<feature type="domain" description="MYND-type" evidence="6">
    <location>
        <begin position="27"/>
        <end position="63"/>
    </location>
</feature>
<dbReference type="GeneID" id="5436728"/>
<dbReference type="Pfam" id="PF01753">
    <property type="entry name" value="zf-MYND"/>
    <property type="match status" value="1"/>
</dbReference>
<dbReference type="OrthoDB" id="437457at2759"/>
<evidence type="ECO:0000259" key="6">
    <source>
        <dbReference type="PROSITE" id="PS50865"/>
    </source>
</evidence>
<dbReference type="OMA" id="ATFLQYY"/>
<keyword evidence="1" id="KW-0479">Metal-binding</keyword>
<dbReference type="RefSeq" id="XP_024549258.1">
    <property type="nucleotide sequence ID" value="XM_024693472.1"/>
</dbReference>
<dbReference type="PANTHER" id="PTHR13244:SF7">
    <property type="entry name" value="ZINC FINGER MYND DOMAIN-CONTAINING PROTEIN 10"/>
    <property type="match status" value="1"/>
</dbReference>